<evidence type="ECO:0000313" key="1">
    <source>
        <dbReference type="EMBL" id="RAL45923.1"/>
    </source>
</evidence>
<protein>
    <submittedName>
        <fullName evidence="1">Uncharacterized protein</fullName>
    </submittedName>
</protein>
<dbReference type="AlphaFoldDB" id="A0A328DPK5"/>
<evidence type="ECO:0000313" key="2">
    <source>
        <dbReference type="Proteomes" id="UP000249390"/>
    </source>
</evidence>
<keyword evidence="2" id="KW-1185">Reference proteome</keyword>
<dbReference type="EMBL" id="NQVE01000125">
    <property type="protein sequence ID" value="RAL45923.1"/>
    <property type="molecule type" value="Genomic_DNA"/>
</dbReference>
<name>A0A328DPK5_9ASTE</name>
<sequence length="69" mass="7786">MESTRSEKAECAETETSGKFVYGNRLVTKCGNQGRRFRVPTKYNRSETGSDLVKISRLKLPTSQTGNER</sequence>
<gene>
    <name evidence="1" type="ORF">DM860_006077</name>
</gene>
<comment type="caution">
    <text evidence="1">The sequence shown here is derived from an EMBL/GenBank/DDBJ whole genome shotgun (WGS) entry which is preliminary data.</text>
</comment>
<accession>A0A328DPK5</accession>
<proteinExistence type="predicted"/>
<organism evidence="1 2">
    <name type="scientific">Cuscuta australis</name>
    <dbReference type="NCBI Taxonomy" id="267555"/>
    <lineage>
        <taxon>Eukaryota</taxon>
        <taxon>Viridiplantae</taxon>
        <taxon>Streptophyta</taxon>
        <taxon>Embryophyta</taxon>
        <taxon>Tracheophyta</taxon>
        <taxon>Spermatophyta</taxon>
        <taxon>Magnoliopsida</taxon>
        <taxon>eudicotyledons</taxon>
        <taxon>Gunneridae</taxon>
        <taxon>Pentapetalae</taxon>
        <taxon>asterids</taxon>
        <taxon>lamiids</taxon>
        <taxon>Solanales</taxon>
        <taxon>Convolvulaceae</taxon>
        <taxon>Cuscuteae</taxon>
        <taxon>Cuscuta</taxon>
        <taxon>Cuscuta subgen. Grammica</taxon>
        <taxon>Cuscuta sect. Cleistogrammica</taxon>
    </lineage>
</organism>
<reference evidence="1 2" key="1">
    <citation type="submission" date="2018-06" db="EMBL/GenBank/DDBJ databases">
        <title>The Genome of Cuscuta australis (Dodder) Provides Insight into the Evolution of Plant Parasitism.</title>
        <authorList>
            <person name="Liu H."/>
        </authorList>
    </citation>
    <scope>NUCLEOTIDE SEQUENCE [LARGE SCALE GENOMIC DNA]</scope>
    <source>
        <strain evidence="2">cv. Yunnan</strain>
        <tissue evidence="1">Vines</tissue>
    </source>
</reference>
<dbReference type="Proteomes" id="UP000249390">
    <property type="component" value="Unassembled WGS sequence"/>
</dbReference>